<gene>
    <name evidence="1" type="ORF">EQG79_25275</name>
</gene>
<protein>
    <submittedName>
        <fullName evidence="1">Uncharacterized protein</fullName>
    </submittedName>
</protein>
<comment type="caution">
    <text evidence="1">The sequence shown here is derived from an EMBL/GenBank/DDBJ whole genome shotgun (WGS) entry which is preliminary data.</text>
</comment>
<name>A0A4Q2UJ30_9BACT</name>
<dbReference type="AlphaFoldDB" id="A0A4Q2UJ30"/>
<sequence length="71" mass="8343">MRAIRLIQKPQNGQITFTVPDEMRDEAIIIEFRPIHDDDRVSLVETAQQLFDCLPDPNPDFDWNALNVYEQ</sequence>
<dbReference type="RefSeq" id="WP_129605350.1">
    <property type="nucleotide sequence ID" value="NZ_SBLB01000008.1"/>
</dbReference>
<reference evidence="1 2" key="1">
    <citation type="submission" date="2019-01" db="EMBL/GenBank/DDBJ databases">
        <title>Spirosoma flava sp. nov., a propanil-degrading bacterium isolated from herbicide-contaminated soil.</title>
        <authorList>
            <person name="Zhang L."/>
            <person name="Jiang J.-D."/>
        </authorList>
    </citation>
    <scope>NUCLEOTIDE SEQUENCE [LARGE SCALE GENOMIC DNA]</scope>
    <source>
        <strain evidence="1 2">TY50</strain>
    </source>
</reference>
<organism evidence="1 2">
    <name type="scientific">Spirosoma sordidisoli</name>
    <dbReference type="NCBI Taxonomy" id="2502893"/>
    <lineage>
        <taxon>Bacteria</taxon>
        <taxon>Pseudomonadati</taxon>
        <taxon>Bacteroidota</taxon>
        <taxon>Cytophagia</taxon>
        <taxon>Cytophagales</taxon>
        <taxon>Cytophagaceae</taxon>
        <taxon>Spirosoma</taxon>
    </lineage>
</organism>
<proteinExistence type="predicted"/>
<evidence type="ECO:0000313" key="1">
    <source>
        <dbReference type="EMBL" id="RYC67420.1"/>
    </source>
</evidence>
<evidence type="ECO:0000313" key="2">
    <source>
        <dbReference type="Proteomes" id="UP000290407"/>
    </source>
</evidence>
<keyword evidence="2" id="KW-1185">Reference proteome</keyword>
<dbReference type="Proteomes" id="UP000290407">
    <property type="component" value="Unassembled WGS sequence"/>
</dbReference>
<dbReference type="EMBL" id="SBLB01000008">
    <property type="protein sequence ID" value="RYC67420.1"/>
    <property type="molecule type" value="Genomic_DNA"/>
</dbReference>
<accession>A0A4Q2UJ30</accession>